<organism evidence="1">
    <name type="scientific">Cupriavidus taiwanensis</name>
    <dbReference type="NCBI Taxonomy" id="164546"/>
    <lineage>
        <taxon>Bacteria</taxon>
        <taxon>Pseudomonadati</taxon>
        <taxon>Pseudomonadota</taxon>
        <taxon>Betaproteobacteria</taxon>
        <taxon>Burkholderiales</taxon>
        <taxon>Burkholderiaceae</taxon>
        <taxon>Cupriavidus</taxon>
    </lineage>
</organism>
<evidence type="ECO:0000313" key="1">
    <source>
        <dbReference type="EMBL" id="SPC07818.1"/>
    </source>
</evidence>
<accession>A0A7Z7J759</accession>
<gene>
    <name evidence="1" type="ORF">CBM2594_A130021</name>
</gene>
<protein>
    <submittedName>
        <fullName evidence="1">Uncharacterized protein</fullName>
    </submittedName>
</protein>
<name>A0A7Z7J759_9BURK</name>
<dbReference type="EMBL" id="OGUU01000005">
    <property type="protein sequence ID" value="SPC07818.1"/>
    <property type="molecule type" value="Genomic_DNA"/>
</dbReference>
<reference evidence="1" key="1">
    <citation type="submission" date="2018-01" db="EMBL/GenBank/DDBJ databases">
        <authorList>
            <person name="Clerissi C."/>
        </authorList>
    </citation>
    <scope>NUCLEOTIDE SEQUENCE [LARGE SCALE GENOMIC DNA]</scope>
    <source>
        <strain evidence="1">Cupriavidus taiwanensis STM 6021</strain>
    </source>
</reference>
<comment type="caution">
    <text evidence="1">The sequence shown here is derived from an EMBL/GenBank/DDBJ whole genome shotgun (WGS) entry which is preliminary data.</text>
</comment>
<dbReference type="AlphaFoldDB" id="A0A7Z7J759"/>
<dbReference type="Proteomes" id="UP000257139">
    <property type="component" value="Chromosome CBM2594_a"/>
</dbReference>
<proteinExistence type="predicted"/>
<sequence>MHLGCKLFLAQACYGSGSPKGSGAFCDLQQTFLRPVQGPPIKES</sequence>